<dbReference type="EMBL" id="CP075865">
    <property type="protein sequence ID" value="QYS95856.1"/>
    <property type="molecule type" value="Genomic_DNA"/>
</dbReference>
<evidence type="ECO:0000256" key="1">
    <source>
        <dbReference type="SAM" id="MobiDB-lite"/>
    </source>
</evidence>
<dbReference type="Proteomes" id="UP000826661">
    <property type="component" value="Chromosome II"/>
</dbReference>
<accession>A0A8G0L4W8</accession>
<name>A0A8G0L4W8_9HYPO</name>
<sequence>MNGAVPSTSTRNAGTQSVNQLEQPASWSGEYTIRVRKKLPRIFSPGLRLSLRNIKGQWIVSALFFLLGSISTKRSHGQIPEFSSPGCGNMYMGGPAPRIN</sequence>
<dbReference type="AlphaFoldDB" id="A0A8G0L4W8"/>
<proteinExistence type="predicted"/>
<gene>
    <name evidence="2" type="ORF">H0G86_003127</name>
</gene>
<organism evidence="2 3">
    <name type="scientific">Trichoderma simmonsii</name>
    <dbReference type="NCBI Taxonomy" id="1491479"/>
    <lineage>
        <taxon>Eukaryota</taxon>
        <taxon>Fungi</taxon>
        <taxon>Dikarya</taxon>
        <taxon>Ascomycota</taxon>
        <taxon>Pezizomycotina</taxon>
        <taxon>Sordariomycetes</taxon>
        <taxon>Hypocreomycetidae</taxon>
        <taxon>Hypocreales</taxon>
        <taxon>Hypocreaceae</taxon>
        <taxon>Trichoderma</taxon>
    </lineage>
</organism>
<reference evidence="2 3" key="1">
    <citation type="journal article" date="2021" name="BMC Genomics">
        <title>Telomere-to-telomere genome assembly of asparaginase-producing Trichoderma simmonsii.</title>
        <authorList>
            <person name="Chung D."/>
            <person name="Kwon Y.M."/>
            <person name="Yang Y."/>
        </authorList>
    </citation>
    <scope>NUCLEOTIDE SEQUENCE [LARGE SCALE GENOMIC DNA]</scope>
    <source>
        <strain evidence="2 3">GH-Sj1</strain>
    </source>
</reference>
<keyword evidence="3" id="KW-1185">Reference proteome</keyword>
<protein>
    <submittedName>
        <fullName evidence="2">Uncharacterized protein</fullName>
    </submittedName>
</protein>
<evidence type="ECO:0000313" key="2">
    <source>
        <dbReference type="EMBL" id="QYS95856.1"/>
    </source>
</evidence>
<evidence type="ECO:0000313" key="3">
    <source>
        <dbReference type="Proteomes" id="UP000826661"/>
    </source>
</evidence>
<feature type="region of interest" description="Disordered" evidence="1">
    <location>
        <begin position="1"/>
        <end position="24"/>
    </location>
</feature>